<sequence>MVMEPEPYVRLAWQEASMIPLPAAIPYIASGHQVVLNEKMDHNWCSSLVESHYEGTRTSVYAASLVKMVGVWVEVQLLVRDWASSSIARNLDSLQRLSHLARSIYEYEMSSGDLATSRSDRGMENTPMVLFISALYHQCQITLHSMIVPLFSGTNRGPTIDPEIVKQSAETVTQHAELFEALLAPYMYGKGDITLLPPFVGYGAFITGVVFLATEVSFQDKTSRRPIPGTLPESRRLSIVQGSLRLLNKLRFYWRALQLSVSTYF</sequence>
<dbReference type="VEuPathDB" id="FungiDB:F9C07_2202197"/>
<evidence type="ECO:0000313" key="7">
    <source>
        <dbReference type="EMBL" id="KAB8245036.1"/>
    </source>
</evidence>
<evidence type="ECO:0000256" key="6">
    <source>
        <dbReference type="SAM" id="Phobius"/>
    </source>
</evidence>
<keyword evidence="2" id="KW-0479">Metal-binding</keyword>
<keyword evidence="6" id="KW-1133">Transmembrane helix</keyword>
<keyword evidence="5" id="KW-0539">Nucleus</keyword>
<dbReference type="Proteomes" id="UP000325434">
    <property type="component" value="Unassembled WGS sequence"/>
</dbReference>
<dbReference type="GO" id="GO:0046872">
    <property type="term" value="F:metal ion binding"/>
    <property type="evidence" value="ECO:0007669"/>
    <property type="project" value="UniProtKB-KW"/>
</dbReference>
<dbReference type="EMBL" id="ML734618">
    <property type="protein sequence ID" value="KAB8245036.1"/>
    <property type="molecule type" value="Genomic_DNA"/>
</dbReference>
<keyword evidence="6" id="KW-0812">Transmembrane</keyword>
<evidence type="ECO:0000256" key="3">
    <source>
        <dbReference type="ARBA" id="ARBA00023015"/>
    </source>
</evidence>
<dbReference type="VEuPathDB" id="FungiDB:AFLA_006052"/>
<accession>A0A5N6GRP0</accession>
<proteinExistence type="predicted"/>
<dbReference type="GO" id="GO:0005634">
    <property type="term" value="C:nucleus"/>
    <property type="evidence" value="ECO:0007669"/>
    <property type="project" value="UniProtKB-SubCell"/>
</dbReference>
<dbReference type="PANTHER" id="PTHR47338:SF5">
    <property type="entry name" value="ZN(II)2CYS6 TRANSCRIPTION FACTOR (EUROFUNG)"/>
    <property type="match status" value="1"/>
</dbReference>
<evidence type="ECO:0000256" key="1">
    <source>
        <dbReference type="ARBA" id="ARBA00004123"/>
    </source>
</evidence>
<feature type="transmembrane region" description="Helical" evidence="6">
    <location>
        <begin position="199"/>
        <end position="218"/>
    </location>
</feature>
<evidence type="ECO:0000256" key="2">
    <source>
        <dbReference type="ARBA" id="ARBA00022723"/>
    </source>
</evidence>
<dbReference type="CDD" id="cd12148">
    <property type="entry name" value="fungal_TF_MHR"/>
    <property type="match status" value="1"/>
</dbReference>
<name>A0A5N6GRP0_ASPFL</name>
<keyword evidence="6" id="KW-0472">Membrane</keyword>
<organism evidence="7">
    <name type="scientific">Aspergillus flavus</name>
    <dbReference type="NCBI Taxonomy" id="5059"/>
    <lineage>
        <taxon>Eukaryota</taxon>
        <taxon>Fungi</taxon>
        <taxon>Dikarya</taxon>
        <taxon>Ascomycota</taxon>
        <taxon>Pezizomycotina</taxon>
        <taxon>Eurotiomycetes</taxon>
        <taxon>Eurotiomycetidae</taxon>
        <taxon>Eurotiales</taxon>
        <taxon>Aspergillaceae</taxon>
        <taxon>Aspergillus</taxon>
        <taxon>Aspergillus subgen. Circumdati</taxon>
    </lineage>
</organism>
<protein>
    <submittedName>
        <fullName evidence="7">Uncharacterized protein</fullName>
    </submittedName>
</protein>
<dbReference type="InterPro" id="IPR050815">
    <property type="entry name" value="TF_fung"/>
</dbReference>
<keyword evidence="4" id="KW-0804">Transcription</keyword>
<dbReference type="GO" id="GO:0000981">
    <property type="term" value="F:DNA-binding transcription factor activity, RNA polymerase II-specific"/>
    <property type="evidence" value="ECO:0007669"/>
    <property type="project" value="InterPro"/>
</dbReference>
<comment type="subcellular location">
    <subcellularLocation>
        <location evidence="1">Nucleus</location>
    </subcellularLocation>
</comment>
<evidence type="ECO:0000256" key="4">
    <source>
        <dbReference type="ARBA" id="ARBA00023163"/>
    </source>
</evidence>
<evidence type="ECO:0000256" key="5">
    <source>
        <dbReference type="ARBA" id="ARBA00023242"/>
    </source>
</evidence>
<keyword evidence="3" id="KW-0805">Transcription regulation</keyword>
<dbReference type="AlphaFoldDB" id="A0A5N6GRP0"/>
<dbReference type="PANTHER" id="PTHR47338">
    <property type="entry name" value="ZN(II)2CYS6 TRANSCRIPTION FACTOR (EUROFUNG)-RELATED"/>
    <property type="match status" value="1"/>
</dbReference>
<reference evidence="7" key="1">
    <citation type="submission" date="2019-04" db="EMBL/GenBank/DDBJ databases">
        <title>Friends and foes A comparative genomics study of 23 Aspergillus species from section Flavi.</title>
        <authorList>
            <consortium name="DOE Joint Genome Institute"/>
            <person name="Kjaerbolling I."/>
            <person name="Vesth T."/>
            <person name="Frisvad J.C."/>
            <person name="Nybo J.L."/>
            <person name="Theobald S."/>
            <person name="Kildgaard S."/>
            <person name="Isbrandt T."/>
            <person name="Kuo A."/>
            <person name="Sato A."/>
            <person name="Lyhne E.K."/>
            <person name="Kogle M.E."/>
            <person name="Wiebenga A."/>
            <person name="Kun R.S."/>
            <person name="Lubbers R.J."/>
            <person name="Makela M.R."/>
            <person name="Barry K."/>
            <person name="Chovatia M."/>
            <person name="Clum A."/>
            <person name="Daum C."/>
            <person name="Haridas S."/>
            <person name="He G."/>
            <person name="LaButti K."/>
            <person name="Lipzen A."/>
            <person name="Mondo S."/>
            <person name="Riley R."/>
            <person name="Salamov A."/>
            <person name="Simmons B.A."/>
            <person name="Magnuson J.K."/>
            <person name="Henrissat B."/>
            <person name="Mortensen U.H."/>
            <person name="Larsen T.O."/>
            <person name="Devries R.P."/>
            <person name="Grigoriev I.V."/>
            <person name="Machida M."/>
            <person name="Baker S.E."/>
            <person name="Andersen M.R."/>
        </authorList>
    </citation>
    <scope>NUCLEOTIDE SEQUENCE [LARGE SCALE GENOMIC DNA]</scope>
    <source>
        <strain evidence="7">CBS 121.62</strain>
    </source>
</reference>
<gene>
    <name evidence="7" type="ORF">BDV35DRAFT_271259</name>
</gene>